<dbReference type="EMBL" id="OD054556">
    <property type="protein sequence ID" value="CAD7421569.1"/>
    <property type="molecule type" value="Genomic_DNA"/>
</dbReference>
<proteinExistence type="predicted"/>
<dbReference type="AlphaFoldDB" id="A0A7R9DVE2"/>
<feature type="compositionally biased region" description="Polar residues" evidence="1">
    <location>
        <begin position="9"/>
        <end position="22"/>
    </location>
</feature>
<reference evidence="2" key="1">
    <citation type="submission" date="2020-11" db="EMBL/GenBank/DDBJ databases">
        <authorList>
            <person name="Tran Van P."/>
        </authorList>
    </citation>
    <scope>NUCLEOTIDE SEQUENCE</scope>
</reference>
<sequence length="22" mass="2409">MRGSPAVSLGQNNRPDCNDTYI</sequence>
<protein>
    <submittedName>
        <fullName evidence="2">Uncharacterized protein</fullName>
    </submittedName>
</protein>
<organism evidence="2">
    <name type="scientific">Timema poppense</name>
    <name type="common">Walking stick</name>
    <dbReference type="NCBI Taxonomy" id="170557"/>
    <lineage>
        <taxon>Eukaryota</taxon>
        <taxon>Metazoa</taxon>
        <taxon>Ecdysozoa</taxon>
        <taxon>Arthropoda</taxon>
        <taxon>Hexapoda</taxon>
        <taxon>Insecta</taxon>
        <taxon>Pterygota</taxon>
        <taxon>Neoptera</taxon>
        <taxon>Polyneoptera</taxon>
        <taxon>Phasmatodea</taxon>
        <taxon>Timematodea</taxon>
        <taxon>Timematoidea</taxon>
        <taxon>Timematidae</taxon>
        <taxon>Timema</taxon>
    </lineage>
</organism>
<evidence type="ECO:0000313" key="2">
    <source>
        <dbReference type="EMBL" id="CAD7421569.1"/>
    </source>
</evidence>
<gene>
    <name evidence="2" type="ORF">TPSB3V08_LOCUS14984</name>
</gene>
<evidence type="ECO:0000256" key="1">
    <source>
        <dbReference type="SAM" id="MobiDB-lite"/>
    </source>
</evidence>
<name>A0A7R9DVE2_TIMPO</name>
<feature type="region of interest" description="Disordered" evidence="1">
    <location>
        <begin position="1"/>
        <end position="22"/>
    </location>
</feature>
<accession>A0A7R9DVE2</accession>